<evidence type="ECO:0000256" key="1">
    <source>
        <dbReference type="SAM" id="MobiDB-lite"/>
    </source>
</evidence>
<dbReference type="Proteomes" id="UP000310200">
    <property type="component" value="Unassembled WGS sequence"/>
</dbReference>
<accession>A0A4S2KDY9</accession>
<evidence type="ECO:0000313" key="3">
    <source>
        <dbReference type="Proteomes" id="UP000310200"/>
    </source>
</evidence>
<evidence type="ECO:0000313" key="2">
    <source>
        <dbReference type="EMBL" id="TGZ45967.1"/>
    </source>
</evidence>
<proteinExistence type="predicted"/>
<feature type="region of interest" description="Disordered" evidence="1">
    <location>
        <begin position="24"/>
        <end position="75"/>
    </location>
</feature>
<protein>
    <submittedName>
        <fullName evidence="2">Uncharacterized protein</fullName>
    </submittedName>
</protein>
<feature type="compositionally biased region" description="Basic residues" evidence="1">
    <location>
        <begin position="64"/>
        <end position="75"/>
    </location>
</feature>
<dbReference type="AlphaFoldDB" id="A0A4S2KDY9"/>
<organism evidence="2 3">
    <name type="scientific">Temnothorax longispinosus</name>
    <dbReference type="NCBI Taxonomy" id="300112"/>
    <lineage>
        <taxon>Eukaryota</taxon>
        <taxon>Metazoa</taxon>
        <taxon>Ecdysozoa</taxon>
        <taxon>Arthropoda</taxon>
        <taxon>Hexapoda</taxon>
        <taxon>Insecta</taxon>
        <taxon>Pterygota</taxon>
        <taxon>Neoptera</taxon>
        <taxon>Endopterygota</taxon>
        <taxon>Hymenoptera</taxon>
        <taxon>Apocrita</taxon>
        <taxon>Aculeata</taxon>
        <taxon>Formicoidea</taxon>
        <taxon>Formicidae</taxon>
        <taxon>Myrmicinae</taxon>
        <taxon>Temnothorax</taxon>
    </lineage>
</organism>
<reference evidence="2 3" key="1">
    <citation type="journal article" date="2019" name="Philos. Trans. R. Soc. Lond., B, Biol. Sci.">
        <title>Ant behaviour and brain gene expression of defending hosts depend on the ecological success of the intruding social parasite.</title>
        <authorList>
            <person name="Kaur R."/>
            <person name="Stoldt M."/>
            <person name="Jongepier E."/>
            <person name="Feldmeyer B."/>
            <person name="Menzel F."/>
            <person name="Bornberg-Bauer E."/>
            <person name="Foitzik S."/>
        </authorList>
    </citation>
    <scope>NUCLEOTIDE SEQUENCE [LARGE SCALE GENOMIC DNA]</scope>
    <source>
        <tissue evidence="2">Whole body</tissue>
    </source>
</reference>
<comment type="caution">
    <text evidence="2">The sequence shown here is derived from an EMBL/GenBank/DDBJ whole genome shotgun (WGS) entry which is preliminary data.</text>
</comment>
<dbReference type="EMBL" id="QBLH01003019">
    <property type="protein sequence ID" value="TGZ45967.1"/>
    <property type="molecule type" value="Genomic_DNA"/>
</dbReference>
<gene>
    <name evidence="2" type="ORF">DBV15_09265</name>
</gene>
<sequence length="109" mass="12244">MMSGDGDGDGVVGLRSHERGCIDQVQRATSGAREVQSREESALTRVSRTASRTEREVRGPSRPSRMRTRRRGPPRRHIIANLTCLSDDSVVHVTVRRFGTYKHTTRTRA</sequence>
<name>A0A4S2KDY9_9HYME</name>
<keyword evidence="3" id="KW-1185">Reference proteome</keyword>